<gene>
    <name evidence="14" type="ORF">GCM10011387_29310</name>
</gene>
<comment type="caution">
    <text evidence="14">The sequence shown here is derived from an EMBL/GenBank/DDBJ whole genome shotgun (WGS) entry which is preliminary data.</text>
</comment>
<evidence type="ECO:0000256" key="9">
    <source>
        <dbReference type="ARBA" id="ARBA00023065"/>
    </source>
</evidence>
<feature type="transmembrane region" description="Helical" evidence="12">
    <location>
        <begin position="171"/>
        <end position="190"/>
    </location>
</feature>
<dbReference type="RefSeq" id="WP_188627682.1">
    <property type="nucleotide sequence ID" value="NZ_BMIL01000011.1"/>
</dbReference>
<evidence type="ECO:0000256" key="2">
    <source>
        <dbReference type="ARBA" id="ARBA00007367"/>
    </source>
</evidence>
<evidence type="ECO:0000259" key="13">
    <source>
        <dbReference type="Pfam" id="PF00999"/>
    </source>
</evidence>
<evidence type="ECO:0000256" key="5">
    <source>
        <dbReference type="ARBA" id="ARBA00022475"/>
    </source>
</evidence>
<keyword evidence="6 12" id="KW-0812">Transmembrane</keyword>
<evidence type="ECO:0000256" key="7">
    <source>
        <dbReference type="ARBA" id="ARBA00022989"/>
    </source>
</evidence>
<feature type="transmembrane region" description="Helical" evidence="12">
    <location>
        <begin position="202"/>
        <end position="223"/>
    </location>
</feature>
<organism evidence="14 15">
    <name type="scientific">Pedobacter quisquiliarum</name>
    <dbReference type="NCBI Taxonomy" id="1834438"/>
    <lineage>
        <taxon>Bacteria</taxon>
        <taxon>Pseudomonadati</taxon>
        <taxon>Bacteroidota</taxon>
        <taxon>Sphingobacteriia</taxon>
        <taxon>Sphingobacteriales</taxon>
        <taxon>Sphingobacteriaceae</taxon>
        <taxon>Pedobacter</taxon>
    </lineage>
</organism>
<reference evidence="14" key="1">
    <citation type="journal article" date="2014" name="Int. J. Syst. Evol. Microbiol.">
        <title>Complete genome sequence of Corynebacterium casei LMG S-19264T (=DSM 44701T), isolated from a smear-ripened cheese.</title>
        <authorList>
            <consortium name="US DOE Joint Genome Institute (JGI-PGF)"/>
            <person name="Walter F."/>
            <person name="Albersmeier A."/>
            <person name="Kalinowski J."/>
            <person name="Ruckert C."/>
        </authorList>
    </citation>
    <scope>NUCLEOTIDE SEQUENCE</scope>
    <source>
        <strain evidence="14">CGMCC 1.15343</strain>
    </source>
</reference>
<keyword evidence="4" id="KW-0050">Antiport</keyword>
<evidence type="ECO:0000256" key="11">
    <source>
        <dbReference type="ARBA" id="ARBA00023201"/>
    </source>
</evidence>
<proteinExistence type="inferred from homology"/>
<reference evidence="14" key="2">
    <citation type="submission" date="2020-09" db="EMBL/GenBank/DDBJ databases">
        <authorList>
            <person name="Sun Q."/>
            <person name="Zhou Y."/>
        </authorList>
    </citation>
    <scope>NUCLEOTIDE SEQUENCE</scope>
    <source>
        <strain evidence="14">CGMCC 1.15343</strain>
    </source>
</reference>
<dbReference type="InterPro" id="IPR006153">
    <property type="entry name" value="Cation/H_exchanger_TM"/>
</dbReference>
<evidence type="ECO:0000256" key="12">
    <source>
        <dbReference type="SAM" id="Phobius"/>
    </source>
</evidence>
<evidence type="ECO:0000256" key="10">
    <source>
        <dbReference type="ARBA" id="ARBA00023136"/>
    </source>
</evidence>
<protein>
    <submittedName>
        <fullName evidence="14">Sodium:proton antiporter</fullName>
    </submittedName>
</protein>
<dbReference type="GO" id="GO:0005886">
    <property type="term" value="C:plasma membrane"/>
    <property type="evidence" value="ECO:0007669"/>
    <property type="project" value="UniProtKB-SubCell"/>
</dbReference>
<feature type="domain" description="Cation/H+ exchanger transmembrane" evidence="13">
    <location>
        <begin position="13"/>
        <end position="404"/>
    </location>
</feature>
<evidence type="ECO:0000256" key="3">
    <source>
        <dbReference type="ARBA" id="ARBA00022448"/>
    </source>
</evidence>
<evidence type="ECO:0000256" key="6">
    <source>
        <dbReference type="ARBA" id="ARBA00022692"/>
    </source>
</evidence>
<accession>A0A916UJA4</accession>
<feature type="transmembrane region" description="Helical" evidence="12">
    <location>
        <begin position="99"/>
        <end position="123"/>
    </location>
</feature>
<sequence>MNFFAVITTLLTITAIFSYINARWIKLPGVIGVMLLAIAAALMTVFAGKVLPDFTRLITELSASIDFSSTLLDILLGFLLFASALHFDVKKLRSNLKGVLVISTVGVLLSTLIFAALLFYALGYVGHDIPFIYCLVFGALVSPTDAVAVAALLKNTRMPSRLETIINGESLFNDGIGIVLFITFVGLAAAPGSHFSLSHTSLLFAQEVFGGLLLGLVLGAIAYRMMRAIQEFQTILMISLSLVMIISLVGSMLHVSIPLAVVAAGLLIGSKPFSDNAESRLDEYLQGIWGLLDELLNTVLFVLIGLQLVMVSFSLDYFVAGAFAIVILLIARMLSIVLPIAFLRRSLRIEYNSVGILTWGGLRGGISVALALSLPPSPYRELILTASFCVVVFSIFVQGLTLNKVVGRLLQEKKH</sequence>
<feature type="transmembrane region" description="Helical" evidence="12">
    <location>
        <begin position="382"/>
        <end position="400"/>
    </location>
</feature>
<evidence type="ECO:0000313" key="14">
    <source>
        <dbReference type="EMBL" id="GGC73883.1"/>
    </source>
</evidence>
<dbReference type="GO" id="GO:0015385">
    <property type="term" value="F:sodium:proton antiporter activity"/>
    <property type="evidence" value="ECO:0007669"/>
    <property type="project" value="InterPro"/>
</dbReference>
<feature type="transmembrane region" description="Helical" evidence="12">
    <location>
        <begin position="317"/>
        <end position="342"/>
    </location>
</feature>
<dbReference type="Gene3D" id="6.10.140.1330">
    <property type="match status" value="1"/>
</dbReference>
<dbReference type="GO" id="GO:0015386">
    <property type="term" value="F:potassium:proton antiporter activity"/>
    <property type="evidence" value="ECO:0007669"/>
    <property type="project" value="TreeGrafter"/>
</dbReference>
<keyword evidence="5" id="KW-1003">Cell membrane</keyword>
<evidence type="ECO:0000256" key="8">
    <source>
        <dbReference type="ARBA" id="ARBA00023053"/>
    </source>
</evidence>
<feature type="transmembrane region" description="Helical" evidence="12">
    <location>
        <begin position="29"/>
        <end position="47"/>
    </location>
</feature>
<evidence type="ECO:0000256" key="4">
    <source>
        <dbReference type="ARBA" id="ARBA00022449"/>
    </source>
</evidence>
<comment type="subcellular location">
    <subcellularLocation>
        <location evidence="1">Cell membrane</location>
        <topology evidence="1">Multi-pass membrane protein</topology>
    </subcellularLocation>
</comment>
<dbReference type="Proteomes" id="UP000651668">
    <property type="component" value="Unassembled WGS sequence"/>
</dbReference>
<keyword evidence="11" id="KW-0739">Sodium transport</keyword>
<evidence type="ECO:0000256" key="1">
    <source>
        <dbReference type="ARBA" id="ARBA00004651"/>
    </source>
</evidence>
<dbReference type="AlphaFoldDB" id="A0A916UJA4"/>
<keyword evidence="10 12" id="KW-0472">Membrane</keyword>
<feature type="transmembrane region" description="Helical" evidence="12">
    <location>
        <begin position="67"/>
        <end position="87"/>
    </location>
</feature>
<dbReference type="GO" id="GO:0051453">
    <property type="term" value="P:regulation of intracellular pH"/>
    <property type="evidence" value="ECO:0007669"/>
    <property type="project" value="TreeGrafter"/>
</dbReference>
<dbReference type="PANTHER" id="PTHR10110">
    <property type="entry name" value="SODIUM/HYDROGEN EXCHANGER"/>
    <property type="match status" value="1"/>
</dbReference>
<dbReference type="InterPro" id="IPR018422">
    <property type="entry name" value="Cation/H_exchanger_CPA1"/>
</dbReference>
<feature type="transmembrane region" description="Helical" evidence="12">
    <location>
        <begin position="235"/>
        <end position="268"/>
    </location>
</feature>
<dbReference type="GO" id="GO:0098719">
    <property type="term" value="P:sodium ion import across plasma membrane"/>
    <property type="evidence" value="ECO:0007669"/>
    <property type="project" value="TreeGrafter"/>
</dbReference>
<dbReference type="EMBL" id="BMIL01000011">
    <property type="protein sequence ID" value="GGC73883.1"/>
    <property type="molecule type" value="Genomic_DNA"/>
</dbReference>
<keyword evidence="15" id="KW-1185">Reference proteome</keyword>
<comment type="similarity">
    <text evidence="2">Belongs to the monovalent cation:proton antiporter 1 (CPA1) transporter (TC 2.A.36) family.</text>
</comment>
<keyword evidence="8" id="KW-0915">Sodium</keyword>
<feature type="transmembrane region" description="Helical" evidence="12">
    <location>
        <begin position="354"/>
        <end position="375"/>
    </location>
</feature>
<dbReference type="PANTHER" id="PTHR10110:SF195">
    <property type="entry name" value="NA(+)_H(+) ANTIPORTER NHAS2"/>
    <property type="match status" value="1"/>
</dbReference>
<keyword evidence="7 12" id="KW-1133">Transmembrane helix</keyword>
<feature type="transmembrane region" description="Helical" evidence="12">
    <location>
        <begin position="129"/>
        <end position="151"/>
    </location>
</feature>
<feature type="transmembrane region" description="Helical" evidence="12">
    <location>
        <begin position="6"/>
        <end position="22"/>
    </location>
</feature>
<dbReference type="Pfam" id="PF00999">
    <property type="entry name" value="Na_H_Exchanger"/>
    <property type="match status" value="1"/>
</dbReference>
<name>A0A916UJA4_9SPHI</name>
<evidence type="ECO:0000313" key="15">
    <source>
        <dbReference type="Proteomes" id="UP000651668"/>
    </source>
</evidence>
<keyword evidence="3" id="KW-0813">Transport</keyword>
<keyword evidence="9" id="KW-0406">Ion transport</keyword>